<dbReference type="InterPro" id="IPR044742">
    <property type="entry name" value="DEAD/DEAH_RhlB"/>
</dbReference>
<feature type="domain" description="DEAD-box RNA helicase Q" evidence="11">
    <location>
        <begin position="18"/>
        <end position="46"/>
    </location>
</feature>
<keyword evidence="13" id="KW-1185">Reference proteome</keyword>
<keyword evidence="3 7" id="KW-0347">Helicase</keyword>
<evidence type="ECO:0000256" key="2">
    <source>
        <dbReference type="ARBA" id="ARBA00022801"/>
    </source>
</evidence>
<dbReference type="Gene3D" id="3.40.50.300">
    <property type="entry name" value="P-loop containing nucleotide triphosphate hydrolases"/>
    <property type="match status" value="2"/>
</dbReference>
<sequence>MQENAQTELNVPRKENLITFDDLGLNKNMLRSVKEAGFTIPSPIQVASIPFILQGRDIVGQAHTGTGKTAAFGLPALNNIDPKSGVEILVITPTRELATQVSDELFKYGRGMNARTVTVYGGSSYKRQIDLISRGASVVVATPGRLLDILKKNLIKDFTPSVVVLDEADEMLDMGFLDDINEIFSYLPTNRQTLLFSATMPKPIKLLAERILNNPEFISITQGETTNTDIEQLYYVIEESERDDAIIRLMDSEETTKSVVFCRTKSEVDRLSNVLSNAGYLANGLHGDMEQRQRETVIKGFKNNSVKVLVATDVAARGIHVNNISHVFNYHIPFDPESYVHRIGRTGRAGTKGKAITLLTPLEFKELQRIKQKVGTSMAHAYVPSKTDLRSTTIDNLVKKVEDHKIYDEAHKVLDKLRQDIDEEQMAYKLISMLLDQQDIKGPNSIGIPADKIEAILARAAQRKDTRGRGRSRSGSFRSSKSRPDRNRSGGYRGTTSRDKNRSSRAR</sequence>
<evidence type="ECO:0000256" key="8">
    <source>
        <dbReference type="SAM" id="MobiDB-lite"/>
    </source>
</evidence>
<dbReference type="RefSeq" id="WP_021287149.1">
    <property type="nucleotide sequence ID" value="NZ_AUPZ01000005.1"/>
</dbReference>
<dbReference type="GO" id="GO:0003676">
    <property type="term" value="F:nucleic acid binding"/>
    <property type="evidence" value="ECO:0007669"/>
    <property type="project" value="InterPro"/>
</dbReference>
<evidence type="ECO:0000256" key="6">
    <source>
        <dbReference type="PROSITE-ProRule" id="PRU00552"/>
    </source>
</evidence>
<dbReference type="InterPro" id="IPR027417">
    <property type="entry name" value="P-loop_NTPase"/>
</dbReference>
<dbReference type="PROSITE" id="PS51194">
    <property type="entry name" value="HELICASE_CTER"/>
    <property type="match status" value="1"/>
</dbReference>
<dbReference type="SMART" id="SM00490">
    <property type="entry name" value="HELICc"/>
    <property type="match status" value="1"/>
</dbReference>
<dbReference type="GO" id="GO:0016787">
    <property type="term" value="F:hydrolase activity"/>
    <property type="evidence" value="ECO:0007669"/>
    <property type="project" value="UniProtKB-KW"/>
</dbReference>
<dbReference type="InterPro" id="IPR014001">
    <property type="entry name" value="Helicase_ATP-bd"/>
</dbReference>
<name>T0JNX4_9BACT</name>
<feature type="domain" description="Helicase C-terminal" evidence="10">
    <location>
        <begin position="229"/>
        <end position="390"/>
    </location>
</feature>
<reference evidence="12 13" key="1">
    <citation type="submission" date="2013-07" db="EMBL/GenBank/DDBJ databases">
        <title>Sulfurimonas hongkongensis AST-10 Genome Sequencing.</title>
        <authorList>
            <person name="Cai L."/>
            <person name="Zhang T."/>
        </authorList>
    </citation>
    <scope>NUCLEOTIDE SEQUENCE [LARGE SCALE GENOMIC DNA]</scope>
    <source>
        <strain evidence="12 13">AST-10</strain>
    </source>
</reference>
<dbReference type="PROSITE" id="PS51192">
    <property type="entry name" value="HELICASE_ATP_BIND_1"/>
    <property type="match status" value="1"/>
</dbReference>
<dbReference type="OrthoDB" id="9805696at2"/>
<evidence type="ECO:0000259" key="9">
    <source>
        <dbReference type="PROSITE" id="PS51192"/>
    </source>
</evidence>
<keyword evidence="1 7" id="KW-0547">Nucleotide-binding</keyword>
<feature type="region of interest" description="Disordered" evidence="8">
    <location>
        <begin position="461"/>
        <end position="507"/>
    </location>
</feature>
<dbReference type="SMART" id="SM00487">
    <property type="entry name" value="DEXDc"/>
    <property type="match status" value="1"/>
</dbReference>
<evidence type="ECO:0000256" key="3">
    <source>
        <dbReference type="ARBA" id="ARBA00022806"/>
    </source>
</evidence>
<protein>
    <submittedName>
        <fullName evidence="12">DEAD/DEAH box helicase</fullName>
    </submittedName>
</protein>
<keyword evidence="2 7" id="KW-0378">Hydrolase</keyword>
<dbReference type="GO" id="GO:0005829">
    <property type="term" value="C:cytosol"/>
    <property type="evidence" value="ECO:0007669"/>
    <property type="project" value="TreeGrafter"/>
</dbReference>
<dbReference type="InterPro" id="IPR050079">
    <property type="entry name" value="DEAD_box_RNA_helicase"/>
</dbReference>
<proteinExistence type="inferred from homology"/>
<organism evidence="12 13">
    <name type="scientific">Sulfurimonas hongkongensis</name>
    <dbReference type="NCBI Taxonomy" id="1172190"/>
    <lineage>
        <taxon>Bacteria</taxon>
        <taxon>Pseudomonadati</taxon>
        <taxon>Campylobacterota</taxon>
        <taxon>Epsilonproteobacteria</taxon>
        <taxon>Campylobacterales</taxon>
        <taxon>Sulfurimonadaceae</taxon>
        <taxon>Sulfurimonas</taxon>
    </lineage>
</organism>
<gene>
    <name evidence="12" type="ORF">M947_04390</name>
</gene>
<dbReference type="STRING" id="1172190.M947_04390"/>
<evidence type="ECO:0000313" key="13">
    <source>
        <dbReference type="Proteomes" id="UP000015520"/>
    </source>
</evidence>
<feature type="compositionally biased region" description="Basic and acidic residues" evidence="8">
    <location>
        <begin position="496"/>
        <end position="507"/>
    </location>
</feature>
<evidence type="ECO:0000313" key="12">
    <source>
        <dbReference type="EMBL" id="EQB39821.1"/>
    </source>
</evidence>
<evidence type="ECO:0000256" key="5">
    <source>
        <dbReference type="ARBA" id="ARBA00038437"/>
    </source>
</evidence>
<dbReference type="InterPro" id="IPR001650">
    <property type="entry name" value="Helicase_C-like"/>
</dbReference>
<evidence type="ECO:0000256" key="1">
    <source>
        <dbReference type="ARBA" id="ARBA00022741"/>
    </source>
</evidence>
<keyword evidence="4 7" id="KW-0067">ATP-binding</keyword>
<dbReference type="PANTHER" id="PTHR47959:SF1">
    <property type="entry name" value="ATP-DEPENDENT RNA HELICASE DBPA"/>
    <property type="match status" value="1"/>
</dbReference>
<dbReference type="PROSITE" id="PS51195">
    <property type="entry name" value="Q_MOTIF"/>
    <property type="match status" value="1"/>
</dbReference>
<accession>T0JNX4</accession>
<evidence type="ECO:0000256" key="4">
    <source>
        <dbReference type="ARBA" id="ARBA00022840"/>
    </source>
</evidence>
<dbReference type="Proteomes" id="UP000015520">
    <property type="component" value="Unassembled WGS sequence"/>
</dbReference>
<evidence type="ECO:0000259" key="11">
    <source>
        <dbReference type="PROSITE" id="PS51195"/>
    </source>
</evidence>
<dbReference type="InterPro" id="IPR011545">
    <property type="entry name" value="DEAD/DEAH_box_helicase_dom"/>
</dbReference>
<evidence type="ECO:0000259" key="10">
    <source>
        <dbReference type="PROSITE" id="PS51194"/>
    </source>
</evidence>
<feature type="domain" description="Helicase ATP-binding" evidence="9">
    <location>
        <begin position="49"/>
        <end position="218"/>
    </location>
</feature>
<dbReference type="GO" id="GO:0003724">
    <property type="term" value="F:RNA helicase activity"/>
    <property type="evidence" value="ECO:0007669"/>
    <property type="project" value="InterPro"/>
</dbReference>
<dbReference type="Pfam" id="PF00270">
    <property type="entry name" value="DEAD"/>
    <property type="match status" value="1"/>
</dbReference>
<dbReference type="SUPFAM" id="SSF52540">
    <property type="entry name" value="P-loop containing nucleoside triphosphate hydrolases"/>
    <property type="match status" value="1"/>
</dbReference>
<comment type="caution">
    <text evidence="12">The sequence shown here is derived from an EMBL/GenBank/DDBJ whole genome shotgun (WGS) entry which is preliminary data.</text>
</comment>
<dbReference type="CDD" id="cd18787">
    <property type="entry name" value="SF2_C_DEAD"/>
    <property type="match status" value="1"/>
</dbReference>
<evidence type="ECO:0000256" key="7">
    <source>
        <dbReference type="RuleBase" id="RU000492"/>
    </source>
</evidence>
<dbReference type="CDD" id="cd00268">
    <property type="entry name" value="DEADc"/>
    <property type="match status" value="1"/>
</dbReference>
<dbReference type="EMBL" id="AUPZ01000005">
    <property type="protein sequence ID" value="EQB39821.1"/>
    <property type="molecule type" value="Genomic_DNA"/>
</dbReference>
<dbReference type="Pfam" id="PF00271">
    <property type="entry name" value="Helicase_C"/>
    <property type="match status" value="1"/>
</dbReference>
<dbReference type="PROSITE" id="PS00039">
    <property type="entry name" value="DEAD_ATP_HELICASE"/>
    <property type="match status" value="1"/>
</dbReference>
<dbReference type="PATRIC" id="fig|1172190.3.peg.855"/>
<feature type="short sequence motif" description="Q motif" evidence="6">
    <location>
        <begin position="18"/>
        <end position="46"/>
    </location>
</feature>
<dbReference type="GO" id="GO:0005524">
    <property type="term" value="F:ATP binding"/>
    <property type="evidence" value="ECO:0007669"/>
    <property type="project" value="UniProtKB-KW"/>
</dbReference>
<dbReference type="eggNOG" id="COG0513">
    <property type="taxonomic scope" value="Bacteria"/>
</dbReference>
<dbReference type="AlphaFoldDB" id="T0JNX4"/>
<dbReference type="InterPro" id="IPR000629">
    <property type="entry name" value="RNA-helicase_DEAD-box_CS"/>
</dbReference>
<dbReference type="PANTHER" id="PTHR47959">
    <property type="entry name" value="ATP-DEPENDENT RNA HELICASE RHLE-RELATED"/>
    <property type="match status" value="1"/>
</dbReference>
<comment type="similarity">
    <text evidence="5 7">Belongs to the DEAD box helicase family.</text>
</comment>
<dbReference type="InterPro" id="IPR014014">
    <property type="entry name" value="RNA_helicase_DEAD_Q_motif"/>
</dbReference>